<keyword evidence="2" id="KW-0560">Oxidoreductase</keyword>
<comment type="similarity">
    <text evidence="3">Belongs to the ustYa family.</text>
</comment>
<protein>
    <submittedName>
        <fullName evidence="4">Uncharacterized protein</fullName>
    </submittedName>
</protein>
<dbReference type="Pfam" id="PF11807">
    <property type="entry name" value="UstYa"/>
    <property type="match status" value="1"/>
</dbReference>
<evidence type="ECO:0000256" key="3">
    <source>
        <dbReference type="ARBA" id="ARBA00035112"/>
    </source>
</evidence>
<dbReference type="GO" id="GO:0043386">
    <property type="term" value="P:mycotoxin biosynthetic process"/>
    <property type="evidence" value="ECO:0007669"/>
    <property type="project" value="InterPro"/>
</dbReference>
<dbReference type="InterPro" id="IPR021765">
    <property type="entry name" value="UstYa-like"/>
</dbReference>
<keyword evidence="5" id="KW-1185">Reference proteome</keyword>
<name>A0A6A5UE14_9PLEO</name>
<dbReference type="PANTHER" id="PTHR33365:SF11">
    <property type="entry name" value="TAT PATHWAY SIGNAL SEQUENCE"/>
    <property type="match status" value="1"/>
</dbReference>
<dbReference type="PANTHER" id="PTHR33365">
    <property type="entry name" value="YALI0B05434P"/>
    <property type="match status" value="1"/>
</dbReference>
<proteinExistence type="inferred from homology"/>
<gene>
    <name evidence="4" type="ORF">CC80DRAFT_397603</name>
</gene>
<dbReference type="AlphaFoldDB" id="A0A6A5UE14"/>
<evidence type="ECO:0000256" key="1">
    <source>
        <dbReference type="ARBA" id="ARBA00004685"/>
    </source>
</evidence>
<dbReference type="OrthoDB" id="3789900at2759"/>
<evidence type="ECO:0000313" key="5">
    <source>
        <dbReference type="Proteomes" id="UP000800035"/>
    </source>
</evidence>
<accession>A0A6A5UE14</accession>
<dbReference type="Proteomes" id="UP000800035">
    <property type="component" value="Unassembled WGS sequence"/>
</dbReference>
<sequence>MNRPLSEKGGFITTKYNETYTLGLGVSMFHALHCIDSIRDIMRQEKAESDHMHPDANTDAIGGDTGEHLEHCLDYIAQVIQCGGDSTIEPPSLTLNDEGYIVKQVVITDGSVHMCKNTDYLYDLVAKSEEVPMPWKEAQPVDTVESLFRLV</sequence>
<evidence type="ECO:0000313" key="4">
    <source>
        <dbReference type="EMBL" id="KAF1963443.1"/>
    </source>
</evidence>
<reference evidence="4" key="1">
    <citation type="journal article" date="2020" name="Stud. Mycol.">
        <title>101 Dothideomycetes genomes: a test case for predicting lifestyles and emergence of pathogens.</title>
        <authorList>
            <person name="Haridas S."/>
            <person name="Albert R."/>
            <person name="Binder M."/>
            <person name="Bloem J."/>
            <person name="Labutti K."/>
            <person name="Salamov A."/>
            <person name="Andreopoulos B."/>
            <person name="Baker S."/>
            <person name="Barry K."/>
            <person name="Bills G."/>
            <person name="Bluhm B."/>
            <person name="Cannon C."/>
            <person name="Castanera R."/>
            <person name="Culley D."/>
            <person name="Daum C."/>
            <person name="Ezra D."/>
            <person name="Gonzalez J."/>
            <person name="Henrissat B."/>
            <person name="Kuo A."/>
            <person name="Liang C."/>
            <person name="Lipzen A."/>
            <person name="Lutzoni F."/>
            <person name="Magnuson J."/>
            <person name="Mondo S."/>
            <person name="Nolan M."/>
            <person name="Ohm R."/>
            <person name="Pangilinan J."/>
            <person name="Park H.-J."/>
            <person name="Ramirez L."/>
            <person name="Alfaro M."/>
            <person name="Sun H."/>
            <person name="Tritt A."/>
            <person name="Yoshinaga Y."/>
            <person name="Zwiers L.-H."/>
            <person name="Turgeon B."/>
            <person name="Goodwin S."/>
            <person name="Spatafora J."/>
            <person name="Crous P."/>
            <person name="Grigoriev I."/>
        </authorList>
    </citation>
    <scope>NUCLEOTIDE SEQUENCE</scope>
    <source>
        <strain evidence="4">CBS 675.92</strain>
    </source>
</reference>
<evidence type="ECO:0000256" key="2">
    <source>
        <dbReference type="ARBA" id="ARBA00023002"/>
    </source>
</evidence>
<organism evidence="4 5">
    <name type="scientific">Byssothecium circinans</name>
    <dbReference type="NCBI Taxonomy" id="147558"/>
    <lineage>
        <taxon>Eukaryota</taxon>
        <taxon>Fungi</taxon>
        <taxon>Dikarya</taxon>
        <taxon>Ascomycota</taxon>
        <taxon>Pezizomycotina</taxon>
        <taxon>Dothideomycetes</taxon>
        <taxon>Pleosporomycetidae</taxon>
        <taxon>Pleosporales</taxon>
        <taxon>Massarineae</taxon>
        <taxon>Massarinaceae</taxon>
        <taxon>Byssothecium</taxon>
    </lineage>
</organism>
<dbReference type="EMBL" id="ML976977">
    <property type="protein sequence ID" value="KAF1963443.1"/>
    <property type="molecule type" value="Genomic_DNA"/>
</dbReference>
<dbReference type="GO" id="GO:0016491">
    <property type="term" value="F:oxidoreductase activity"/>
    <property type="evidence" value="ECO:0007669"/>
    <property type="project" value="UniProtKB-KW"/>
</dbReference>
<comment type="pathway">
    <text evidence="1">Mycotoxin biosynthesis.</text>
</comment>